<dbReference type="Pfam" id="PF01061">
    <property type="entry name" value="ABC2_membrane"/>
    <property type="match status" value="1"/>
</dbReference>
<feature type="transmembrane region" description="Helical" evidence="9">
    <location>
        <begin position="73"/>
        <end position="95"/>
    </location>
</feature>
<keyword evidence="4 9" id="KW-1003">Cell membrane</keyword>
<keyword evidence="5" id="KW-0997">Cell inner membrane</keyword>
<evidence type="ECO:0000256" key="8">
    <source>
        <dbReference type="ARBA" id="ARBA00023136"/>
    </source>
</evidence>
<keyword evidence="6 9" id="KW-0812">Transmembrane</keyword>
<evidence type="ECO:0000256" key="7">
    <source>
        <dbReference type="ARBA" id="ARBA00022989"/>
    </source>
</evidence>
<evidence type="ECO:0000256" key="3">
    <source>
        <dbReference type="ARBA" id="ARBA00022448"/>
    </source>
</evidence>
<evidence type="ECO:0000313" key="12">
    <source>
        <dbReference type="Proteomes" id="UP001497493"/>
    </source>
</evidence>
<evidence type="ECO:0000256" key="4">
    <source>
        <dbReference type="ARBA" id="ARBA00022475"/>
    </source>
</evidence>
<organism evidence="11 12">
    <name type="scientific">Candidatus Methylocalor cossyra</name>
    <dbReference type="NCBI Taxonomy" id="3108543"/>
    <lineage>
        <taxon>Bacteria</taxon>
        <taxon>Pseudomonadati</taxon>
        <taxon>Pseudomonadota</taxon>
        <taxon>Gammaproteobacteria</taxon>
        <taxon>Methylococcales</taxon>
        <taxon>Methylococcaceae</taxon>
        <taxon>Candidatus Methylocalor</taxon>
    </lineage>
</organism>
<name>A0ABM9NME8_9GAMM</name>
<sequence>MQEIIIEPGRPIAHYWRDIWQYRELFWFLAWRDVLLRYKRMTIGFAWAVIRPFLTMVIFTFIFGRLAKLPSSGIPYSVLVYTAMLPWQFFATTLTDAGNSLVNKETIITKVYFPRLIVPVSAVIVSLVDFIAAGAVLVLLLVWHRFLPDLRILLLPIFILLVVMVSLGAGLWVSALSVQFKDFRYVTPFLVQMGLYLSPVGFDSALIPETWRLVYALNPMVGVIEGFRWSLLGVEAVDLGASVALSGLVTGVLLTTGIWYFRRIERRLAELL</sequence>
<feature type="transmembrane region" description="Helical" evidence="9">
    <location>
        <begin position="185"/>
        <end position="207"/>
    </location>
</feature>
<feature type="transmembrane region" description="Helical" evidence="9">
    <location>
        <begin position="45"/>
        <end position="67"/>
    </location>
</feature>
<comment type="subcellular location">
    <subcellularLocation>
        <location evidence="1 9">Cell inner membrane</location>
        <topology evidence="1 9">Multi-pass membrane protein</topology>
    </subcellularLocation>
</comment>
<dbReference type="RefSeq" id="WP_348758290.1">
    <property type="nucleotide sequence ID" value="NZ_OZ026884.1"/>
</dbReference>
<comment type="similarity">
    <text evidence="2 9">Belongs to the ABC-2 integral membrane protein family.</text>
</comment>
<proteinExistence type="inferred from homology"/>
<protein>
    <recommendedName>
        <fullName evidence="9">Transport permease protein</fullName>
    </recommendedName>
</protein>
<evidence type="ECO:0000313" key="11">
    <source>
        <dbReference type="EMBL" id="CAL1241804.1"/>
    </source>
</evidence>
<evidence type="ECO:0000256" key="6">
    <source>
        <dbReference type="ARBA" id="ARBA00022692"/>
    </source>
</evidence>
<evidence type="ECO:0000259" key="10">
    <source>
        <dbReference type="PROSITE" id="PS51012"/>
    </source>
</evidence>
<dbReference type="Proteomes" id="UP001497493">
    <property type="component" value="Chromosome"/>
</dbReference>
<evidence type="ECO:0000256" key="2">
    <source>
        <dbReference type="ARBA" id="ARBA00007783"/>
    </source>
</evidence>
<feature type="domain" description="ABC transmembrane type-2" evidence="10">
    <location>
        <begin position="43"/>
        <end position="264"/>
    </location>
</feature>
<dbReference type="PANTHER" id="PTHR30413:SF8">
    <property type="entry name" value="TRANSPORT PERMEASE PROTEIN"/>
    <property type="match status" value="1"/>
</dbReference>
<gene>
    <name evidence="11" type="ORF">MECH1_V1_3028</name>
</gene>
<dbReference type="InterPro" id="IPR013525">
    <property type="entry name" value="ABC2_TM"/>
</dbReference>
<dbReference type="PANTHER" id="PTHR30413">
    <property type="entry name" value="INNER MEMBRANE TRANSPORT PERMEASE"/>
    <property type="match status" value="1"/>
</dbReference>
<reference evidence="11 12" key="1">
    <citation type="submission" date="2024-04" db="EMBL/GenBank/DDBJ databases">
        <authorList>
            <person name="Cremers G."/>
        </authorList>
    </citation>
    <scope>NUCLEOTIDE SEQUENCE [LARGE SCALE GENOMIC DNA]</scope>
    <source>
        <strain evidence="11">MeCH1-AG</strain>
    </source>
</reference>
<keyword evidence="8 9" id="KW-0472">Membrane</keyword>
<feature type="transmembrane region" description="Helical" evidence="9">
    <location>
        <begin position="239"/>
        <end position="261"/>
    </location>
</feature>
<keyword evidence="3 9" id="KW-0813">Transport</keyword>
<keyword evidence="12" id="KW-1185">Reference proteome</keyword>
<accession>A0ABM9NME8</accession>
<dbReference type="EMBL" id="OZ026884">
    <property type="protein sequence ID" value="CAL1241804.1"/>
    <property type="molecule type" value="Genomic_DNA"/>
</dbReference>
<evidence type="ECO:0000256" key="5">
    <source>
        <dbReference type="ARBA" id="ARBA00022519"/>
    </source>
</evidence>
<feature type="transmembrane region" description="Helical" evidence="9">
    <location>
        <begin position="116"/>
        <end position="144"/>
    </location>
</feature>
<dbReference type="InterPro" id="IPR047817">
    <property type="entry name" value="ABC2_TM_bact-type"/>
</dbReference>
<feature type="transmembrane region" description="Helical" evidence="9">
    <location>
        <begin position="150"/>
        <end position="173"/>
    </location>
</feature>
<evidence type="ECO:0000256" key="1">
    <source>
        <dbReference type="ARBA" id="ARBA00004429"/>
    </source>
</evidence>
<dbReference type="PROSITE" id="PS51012">
    <property type="entry name" value="ABC_TM2"/>
    <property type="match status" value="1"/>
</dbReference>
<evidence type="ECO:0000256" key="9">
    <source>
        <dbReference type="RuleBase" id="RU361157"/>
    </source>
</evidence>
<keyword evidence="7 9" id="KW-1133">Transmembrane helix</keyword>